<feature type="binding site" evidence="9">
    <location>
        <begin position="137"/>
        <end position="139"/>
    </location>
    <ligand>
        <name>iminosuccinate</name>
        <dbReference type="ChEBI" id="CHEBI:77875"/>
    </ligand>
</feature>
<evidence type="ECO:0000256" key="8">
    <source>
        <dbReference type="ARBA" id="ARBA00023014"/>
    </source>
</evidence>
<keyword evidence="6 9" id="KW-0479">Metal-binding</keyword>
<comment type="catalytic activity">
    <reaction evidence="9">
        <text>iminosuccinate + dihydroxyacetone phosphate = quinolinate + phosphate + 2 H2O + H(+)</text>
        <dbReference type="Rhea" id="RHEA:25888"/>
        <dbReference type="ChEBI" id="CHEBI:15377"/>
        <dbReference type="ChEBI" id="CHEBI:15378"/>
        <dbReference type="ChEBI" id="CHEBI:29959"/>
        <dbReference type="ChEBI" id="CHEBI:43474"/>
        <dbReference type="ChEBI" id="CHEBI:57642"/>
        <dbReference type="ChEBI" id="CHEBI:77875"/>
        <dbReference type="EC" id="2.5.1.72"/>
    </reaction>
</comment>
<reference evidence="11" key="1">
    <citation type="submission" date="2017-03" db="EMBL/GenBank/DDBJ databases">
        <authorList>
            <person name="Safronova V.I."/>
            <person name="Sazanova A.L."/>
            <person name="Chirak E.R."/>
        </authorList>
    </citation>
    <scope>NUCLEOTIDE SEQUENCE [LARGE SCALE GENOMIC DNA]</scope>
    <source>
        <strain evidence="11">Ach-343</strain>
    </source>
</reference>
<keyword evidence="5 9" id="KW-0808">Transferase</keyword>
<comment type="similarity">
    <text evidence="9">Belongs to the quinolinate synthase family. Type 2 subfamily.</text>
</comment>
<evidence type="ECO:0000256" key="4">
    <source>
        <dbReference type="ARBA" id="ARBA00022642"/>
    </source>
</evidence>
<dbReference type="SUPFAM" id="SSF142754">
    <property type="entry name" value="NadA-like"/>
    <property type="match status" value="1"/>
</dbReference>
<dbReference type="AlphaFoldDB" id="A0A2W7C7U5"/>
<feature type="binding site" evidence="9">
    <location>
        <position position="48"/>
    </location>
    <ligand>
        <name>iminosuccinate</name>
        <dbReference type="ChEBI" id="CHEBI:77875"/>
    </ligand>
</feature>
<proteinExistence type="inferred from homology"/>
<accession>A0A2W7C7U5</accession>
<feature type="binding site" evidence="9">
    <location>
        <position position="196"/>
    </location>
    <ligand>
        <name>[4Fe-4S] cluster</name>
        <dbReference type="ChEBI" id="CHEBI:49883"/>
    </ligand>
</feature>
<name>A0A2W7C7U5_9HYPH</name>
<protein>
    <recommendedName>
        <fullName evidence="2 9">Quinolinate synthase</fullName>
        <ecNumber evidence="2 9">2.5.1.72</ecNumber>
    </recommendedName>
</protein>
<dbReference type="HAMAP" id="MF_00568">
    <property type="entry name" value="NadA_type2"/>
    <property type="match status" value="1"/>
</dbReference>
<dbReference type="NCBIfam" id="NF006878">
    <property type="entry name" value="PRK09375.1-2"/>
    <property type="match status" value="1"/>
</dbReference>
<dbReference type="Gene3D" id="3.40.50.10800">
    <property type="entry name" value="NadA-like"/>
    <property type="match status" value="3"/>
</dbReference>
<dbReference type="GO" id="GO:0034628">
    <property type="term" value="P:'de novo' NAD+ biosynthetic process from L-aspartate"/>
    <property type="evidence" value="ECO:0007669"/>
    <property type="project" value="TreeGrafter"/>
</dbReference>
<dbReference type="EC" id="2.5.1.72" evidence="2 9"/>
<evidence type="ECO:0000256" key="5">
    <source>
        <dbReference type="ARBA" id="ARBA00022679"/>
    </source>
</evidence>
<dbReference type="NCBIfam" id="NF006879">
    <property type="entry name" value="PRK09375.1-4"/>
    <property type="match status" value="1"/>
</dbReference>
<dbReference type="InterPro" id="IPR003473">
    <property type="entry name" value="NadA"/>
</dbReference>
<comment type="caution">
    <text evidence="10">The sequence shown here is derived from an EMBL/GenBank/DDBJ whole genome shotgun (WGS) entry which is preliminary data.</text>
</comment>
<sequence>MLNVSTRTAALYDRVRRVIPPIEWPTFADDIEAILDLKRQRNAVILAHNYQTPEIFHCVADIVGDSLALARKAMTAEADVIVLAGVHFMAETAKLLNPQKTVLIPDLRAGCSLADSITAEDIRLLRQRYPGVSVVTYVNTSADVKAESDICCTSGNAKAVVESLGVPRVIMLPDEYLAQNIAAQTDVQIIAWKGRCEVHERFTPADIRQLREDHPGVTVLAHPECPPEVVAEADFSGSTAAMSDYVGRQKPPRVVLMTECSMSDNVAVEHPEVEFIRPCNLCPHMKRITLANIREALEQNRHVVTIAPEIAGRARLAVERMLAV</sequence>
<dbReference type="GO" id="GO:0008987">
    <property type="term" value="F:quinolinate synthetase A activity"/>
    <property type="evidence" value="ECO:0007669"/>
    <property type="project" value="UniProtKB-UniRule"/>
</dbReference>
<keyword evidence="7 9" id="KW-0408">Iron</keyword>
<keyword evidence="8 9" id="KW-0411">Iron-sulfur</keyword>
<dbReference type="Proteomes" id="UP000248616">
    <property type="component" value="Unassembled WGS sequence"/>
</dbReference>
<feature type="binding site" evidence="9">
    <location>
        <position position="66"/>
    </location>
    <ligand>
        <name>iminosuccinate</name>
        <dbReference type="ChEBI" id="CHEBI:77875"/>
    </ligand>
</feature>
<feature type="binding site" evidence="9">
    <location>
        <begin position="222"/>
        <end position="224"/>
    </location>
    <ligand>
        <name>iminosuccinate</name>
        <dbReference type="ChEBI" id="CHEBI:77875"/>
    </ligand>
</feature>
<evidence type="ECO:0000313" key="11">
    <source>
        <dbReference type="Proteomes" id="UP000248616"/>
    </source>
</evidence>
<dbReference type="UniPathway" id="UPA00253">
    <property type="reaction ID" value="UER00327"/>
</dbReference>
<organism evidence="10 11">
    <name type="scientific">Mesorhizobium kowhaii</name>
    <dbReference type="NCBI Taxonomy" id="1300272"/>
    <lineage>
        <taxon>Bacteria</taxon>
        <taxon>Pseudomonadati</taxon>
        <taxon>Pseudomonadota</taxon>
        <taxon>Alphaproteobacteria</taxon>
        <taxon>Hyphomicrobiales</taxon>
        <taxon>Phyllobacteriaceae</taxon>
        <taxon>Mesorhizobium</taxon>
    </lineage>
</organism>
<evidence type="ECO:0000256" key="1">
    <source>
        <dbReference type="ARBA" id="ARBA00005065"/>
    </source>
</evidence>
<comment type="function">
    <text evidence="9">Catalyzes the condensation of iminoaspartate with dihydroxyacetone phosphate to form quinolinate.</text>
</comment>
<comment type="cofactor">
    <cofactor evidence="9">
        <name>[4Fe-4S] cluster</name>
        <dbReference type="ChEBI" id="CHEBI:49883"/>
    </cofactor>
    <text evidence="9">Binds 1 [4Fe-4S] cluster per subunit.</text>
</comment>
<evidence type="ECO:0000313" key="10">
    <source>
        <dbReference type="EMBL" id="PZV37908.1"/>
    </source>
</evidence>
<dbReference type="InterPro" id="IPR023066">
    <property type="entry name" value="Quinolinate_synth_type2"/>
</dbReference>
<feature type="binding site" evidence="9">
    <location>
        <position position="111"/>
    </location>
    <ligand>
        <name>[4Fe-4S] cluster</name>
        <dbReference type="ChEBI" id="CHEBI:49883"/>
    </ligand>
</feature>
<dbReference type="PANTHER" id="PTHR30573:SF0">
    <property type="entry name" value="QUINOLINATE SYNTHASE, CHLOROPLASTIC"/>
    <property type="match status" value="1"/>
</dbReference>
<dbReference type="EMBL" id="MZXV01000032">
    <property type="protein sequence ID" value="PZV37908.1"/>
    <property type="molecule type" value="Genomic_DNA"/>
</dbReference>
<dbReference type="GO" id="GO:0005829">
    <property type="term" value="C:cytosol"/>
    <property type="evidence" value="ECO:0007669"/>
    <property type="project" value="TreeGrafter"/>
</dbReference>
<dbReference type="OrthoDB" id="9801204at2"/>
<dbReference type="InterPro" id="IPR036094">
    <property type="entry name" value="NadA_sf"/>
</dbReference>
<dbReference type="GO" id="GO:0046872">
    <property type="term" value="F:metal ion binding"/>
    <property type="evidence" value="ECO:0007669"/>
    <property type="project" value="UniProtKB-KW"/>
</dbReference>
<feature type="binding site" evidence="9">
    <location>
        <position position="239"/>
    </location>
    <ligand>
        <name>iminosuccinate</name>
        <dbReference type="ChEBI" id="CHEBI:77875"/>
    </ligand>
</feature>
<evidence type="ECO:0000256" key="2">
    <source>
        <dbReference type="ARBA" id="ARBA00012669"/>
    </source>
</evidence>
<evidence type="ECO:0000256" key="7">
    <source>
        <dbReference type="ARBA" id="ARBA00023004"/>
    </source>
</evidence>
<keyword evidence="3 9" id="KW-0004">4Fe-4S</keyword>
<keyword evidence="9" id="KW-0963">Cytoplasm</keyword>
<feature type="binding site" evidence="9">
    <location>
        <position position="154"/>
    </location>
    <ligand>
        <name>iminosuccinate</name>
        <dbReference type="ChEBI" id="CHEBI:77875"/>
    </ligand>
</feature>
<dbReference type="NCBIfam" id="TIGR00550">
    <property type="entry name" value="nadA"/>
    <property type="match status" value="1"/>
</dbReference>
<feature type="binding site" evidence="9">
    <location>
        <position position="282"/>
    </location>
    <ligand>
        <name>[4Fe-4S] cluster</name>
        <dbReference type="ChEBI" id="CHEBI:49883"/>
    </ligand>
</feature>
<dbReference type="RefSeq" id="WP_111545242.1">
    <property type="nucleotide sequence ID" value="NZ_MZXV01000032.1"/>
</dbReference>
<gene>
    <name evidence="9" type="primary">nadA</name>
    <name evidence="10" type="ORF">B5V02_16790</name>
</gene>
<evidence type="ECO:0000256" key="9">
    <source>
        <dbReference type="HAMAP-Rule" id="MF_00568"/>
    </source>
</evidence>
<evidence type="ECO:0000256" key="3">
    <source>
        <dbReference type="ARBA" id="ARBA00022485"/>
    </source>
</evidence>
<comment type="subcellular location">
    <subcellularLocation>
        <location evidence="9">Cytoplasm</location>
    </subcellularLocation>
</comment>
<evidence type="ECO:0000256" key="6">
    <source>
        <dbReference type="ARBA" id="ARBA00022723"/>
    </source>
</evidence>
<keyword evidence="11" id="KW-1185">Reference proteome</keyword>
<dbReference type="GO" id="GO:0051539">
    <property type="term" value="F:4 iron, 4 sulfur cluster binding"/>
    <property type="evidence" value="ECO:0007669"/>
    <property type="project" value="UniProtKB-KW"/>
</dbReference>
<dbReference type="PANTHER" id="PTHR30573">
    <property type="entry name" value="QUINOLINATE SYNTHETASE A"/>
    <property type="match status" value="1"/>
</dbReference>
<dbReference type="Pfam" id="PF02445">
    <property type="entry name" value="NadA"/>
    <property type="match status" value="1"/>
</dbReference>
<comment type="pathway">
    <text evidence="1 9">Cofactor biosynthesis; NAD(+) biosynthesis; quinolinate from iminoaspartate: step 1/1.</text>
</comment>
<keyword evidence="4 9" id="KW-0662">Pyridine nucleotide biosynthesis</keyword>